<organism evidence="1 2">
    <name type="scientific">Trypanosoma theileri</name>
    <dbReference type="NCBI Taxonomy" id="67003"/>
    <lineage>
        <taxon>Eukaryota</taxon>
        <taxon>Discoba</taxon>
        <taxon>Euglenozoa</taxon>
        <taxon>Kinetoplastea</taxon>
        <taxon>Metakinetoplastina</taxon>
        <taxon>Trypanosomatida</taxon>
        <taxon>Trypanosomatidae</taxon>
        <taxon>Trypanosoma</taxon>
    </lineage>
</organism>
<dbReference type="EMBL" id="NBCO01000004">
    <property type="protein sequence ID" value="ORC91895.1"/>
    <property type="molecule type" value="Genomic_DNA"/>
</dbReference>
<name>A0A1X0P4U6_9TRYP</name>
<gene>
    <name evidence="1" type="ORF">TM35_000041090</name>
</gene>
<evidence type="ECO:0000313" key="1">
    <source>
        <dbReference type="EMBL" id="ORC91895.1"/>
    </source>
</evidence>
<dbReference type="RefSeq" id="XP_028885961.1">
    <property type="nucleotide sequence ID" value="XM_029022303.1"/>
</dbReference>
<evidence type="ECO:0000313" key="2">
    <source>
        <dbReference type="Proteomes" id="UP000192257"/>
    </source>
</evidence>
<reference evidence="1 2" key="1">
    <citation type="submission" date="2017-03" db="EMBL/GenBank/DDBJ databases">
        <title>An alternative strategy for trypanosome survival in the mammalian bloodstream revealed through genome and transcriptome analysis of the ubiquitous bovine parasite Trypanosoma (Megatrypanum) theileri.</title>
        <authorList>
            <person name="Kelly S."/>
            <person name="Ivens A."/>
            <person name="Mott A."/>
            <person name="O'Neill E."/>
            <person name="Emms D."/>
            <person name="Macleod O."/>
            <person name="Voorheis P."/>
            <person name="Matthews J."/>
            <person name="Matthews K."/>
            <person name="Carrington M."/>
        </authorList>
    </citation>
    <scope>NUCLEOTIDE SEQUENCE [LARGE SCALE GENOMIC DNA]</scope>
    <source>
        <strain evidence="1">Edinburgh</strain>
    </source>
</reference>
<dbReference type="GeneID" id="39982083"/>
<accession>A0A1X0P4U6</accession>
<proteinExistence type="predicted"/>
<comment type="caution">
    <text evidence="1">The sequence shown here is derived from an EMBL/GenBank/DDBJ whole genome shotgun (WGS) entry which is preliminary data.</text>
</comment>
<dbReference type="VEuPathDB" id="TriTrypDB:TM35_000041090"/>
<dbReference type="AlphaFoldDB" id="A0A1X0P4U6"/>
<sequence length="113" mass="13031">MGNQIFFLRVYGFISYKRHAAPVTAKSCWDETLSKKVLGCISSSFFYIFHFSVNAAKKRSGRDPRDSNNYALQWWKLDLAAEGTQRDEKKIHVLPPTRSIVISLPMRTPHAQR</sequence>
<protein>
    <submittedName>
        <fullName evidence="1">Uncharacterized protein</fullName>
    </submittedName>
</protein>
<keyword evidence="2" id="KW-1185">Reference proteome</keyword>
<dbReference type="Proteomes" id="UP000192257">
    <property type="component" value="Unassembled WGS sequence"/>
</dbReference>